<dbReference type="InterPro" id="IPR018392">
    <property type="entry name" value="LysM"/>
</dbReference>
<dbReference type="OrthoDB" id="2107166at2759"/>
<gene>
    <name evidence="2" type="ORF">WBA_LOCUS11677</name>
</gene>
<sequence length="182" mass="21327">MEGQDERTFLCSYQRIRGYGSLSNIHISAKTCRTIIQHQIKPNDTLQGLVLKYNTSMSEIKRLNRLWSNESLYLKEYIEIPIYDEIFEKNCASDKPISVKKDRCYEESKKSQDINEESLQDIFKRIDMNIRKTTDTVHKLTENSTSDFLAEGFEMELTRSKPNCKHSFDCHSSGFQNEAYQD</sequence>
<dbReference type="SUPFAM" id="SSF54106">
    <property type="entry name" value="LysM domain"/>
    <property type="match status" value="1"/>
</dbReference>
<reference evidence="3" key="1">
    <citation type="submission" date="2015-03" db="EMBL/GenBank/DDBJ databases">
        <title>Wuchereria bancrofti Genome Sequencing Papua New Guinea Strain.</title>
        <authorList>
            <person name="Small S.T."/>
            <person name="Serre D."/>
            <person name="Zimmerman P.A."/>
        </authorList>
    </citation>
    <scope>NUCLEOTIDE SEQUENCE [LARGE SCALE GENOMIC DNA]</scope>
    <source>
        <strain evidence="3">pt0022</strain>
    </source>
</reference>
<dbReference type="Pfam" id="PF01476">
    <property type="entry name" value="LysM"/>
    <property type="match status" value="1"/>
</dbReference>
<dbReference type="PANTHER" id="PTHR20932:SF8">
    <property type="entry name" value="LD22649P"/>
    <property type="match status" value="1"/>
</dbReference>
<evidence type="ECO:0000313" key="5">
    <source>
        <dbReference type="WBParaSite" id="maker-PairedContig_1161-snap-gene-0.19-mRNA-1"/>
    </source>
</evidence>
<feature type="domain" description="LysM" evidence="1">
    <location>
        <begin position="36"/>
        <end position="80"/>
    </location>
</feature>
<protein>
    <submittedName>
        <fullName evidence="5 6">LysM domain-containing protein</fullName>
    </submittedName>
</protein>
<dbReference type="SMART" id="SM00257">
    <property type="entry name" value="LysM"/>
    <property type="match status" value="1"/>
</dbReference>
<dbReference type="OMA" id="TIIQHQI"/>
<evidence type="ECO:0000313" key="2">
    <source>
        <dbReference type="EMBL" id="VDM21026.1"/>
    </source>
</evidence>
<proteinExistence type="predicted"/>
<dbReference type="CDD" id="cd00118">
    <property type="entry name" value="LysM"/>
    <property type="match status" value="1"/>
</dbReference>
<dbReference type="PROSITE" id="PS51782">
    <property type="entry name" value="LYSM"/>
    <property type="match status" value="1"/>
</dbReference>
<dbReference type="Gene3D" id="3.10.350.10">
    <property type="entry name" value="LysM domain"/>
    <property type="match status" value="1"/>
</dbReference>
<dbReference type="PANTHER" id="PTHR20932">
    <property type="entry name" value="LYSM AND PUTATIVE PEPTIDOGLYCAN-BINDING DOMAIN-CONTAINING PROTEIN"/>
    <property type="match status" value="1"/>
</dbReference>
<dbReference type="Proteomes" id="UP000270924">
    <property type="component" value="Unassembled WGS sequence"/>
</dbReference>
<dbReference type="FunCoup" id="A0A183XKK0">
    <property type="interactions" value="507"/>
</dbReference>
<reference evidence="3" key="2">
    <citation type="journal article" date="2016" name="Mol. Ecol.">
        <title>Population genomics of the filarial nematode parasite Wuchereria bancrofti from mosquitoes.</title>
        <authorList>
            <person name="Small S.T."/>
            <person name="Reimer L.J."/>
            <person name="Tisch D.J."/>
            <person name="King C.L."/>
            <person name="Christensen B.M."/>
            <person name="Siba P.M."/>
            <person name="Kazura J.W."/>
            <person name="Serre D."/>
            <person name="Zimmerman P.A."/>
        </authorList>
    </citation>
    <scope>NUCLEOTIDE SEQUENCE</scope>
    <source>
        <strain evidence="3">pt0022</strain>
    </source>
</reference>
<dbReference type="EMBL" id="UYWW01012424">
    <property type="protein sequence ID" value="VDM21026.1"/>
    <property type="molecule type" value="Genomic_DNA"/>
</dbReference>
<dbReference type="WBParaSite" id="maker-PairedContig_1161-snap-gene-0.19-mRNA-1">
    <property type="protein sequence ID" value="maker-PairedContig_1161-snap-gene-0.19-mRNA-1"/>
    <property type="gene ID" value="maker-PairedContig_1161-snap-gene-0.19"/>
</dbReference>
<evidence type="ECO:0000259" key="1">
    <source>
        <dbReference type="PROSITE" id="PS51782"/>
    </source>
</evidence>
<evidence type="ECO:0000313" key="6">
    <source>
        <dbReference type="WBParaSite" id="mrna-Wban_09001"/>
    </source>
</evidence>
<keyword evidence="4" id="KW-1185">Reference proteome</keyword>
<accession>A0A183XKK0</accession>
<dbReference type="InterPro" id="IPR045030">
    <property type="entry name" value="LYSM1-4"/>
</dbReference>
<organism evidence="5">
    <name type="scientific">Wuchereria bancrofti</name>
    <dbReference type="NCBI Taxonomy" id="6293"/>
    <lineage>
        <taxon>Eukaryota</taxon>
        <taxon>Metazoa</taxon>
        <taxon>Ecdysozoa</taxon>
        <taxon>Nematoda</taxon>
        <taxon>Chromadorea</taxon>
        <taxon>Rhabditida</taxon>
        <taxon>Spirurina</taxon>
        <taxon>Spiruromorpha</taxon>
        <taxon>Filarioidea</taxon>
        <taxon>Onchocercidae</taxon>
        <taxon>Wuchereria</taxon>
    </lineage>
</organism>
<evidence type="ECO:0000313" key="3">
    <source>
        <dbReference type="Proteomes" id="UP000093561"/>
    </source>
</evidence>
<dbReference type="AlphaFoldDB" id="A0A183XKK0"/>
<dbReference type="WBParaSite" id="mrna-Wban_09001">
    <property type="protein sequence ID" value="mrna-Wban_09001"/>
    <property type="gene ID" value="Wban_09001"/>
</dbReference>
<reference evidence="5" key="3">
    <citation type="submission" date="2016-11" db="UniProtKB">
        <authorList>
            <consortium name="WormBaseParasite"/>
        </authorList>
    </citation>
    <scope>IDENTIFICATION</scope>
    <source>
        <strain evidence="5 6">pt0022</strain>
    </source>
</reference>
<name>A0A183XKK0_WUCBA</name>
<dbReference type="STRING" id="6293.A0A183XKK0"/>
<dbReference type="InterPro" id="IPR036779">
    <property type="entry name" value="LysM_dom_sf"/>
</dbReference>
<reference evidence="2 4" key="4">
    <citation type="submission" date="2018-11" db="EMBL/GenBank/DDBJ databases">
        <authorList>
            <consortium name="Pathogen Informatics"/>
        </authorList>
    </citation>
    <scope>NUCLEOTIDE SEQUENCE [LARGE SCALE GENOMIC DNA]</scope>
</reference>
<evidence type="ECO:0000313" key="4">
    <source>
        <dbReference type="Proteomes" id="UP000270924"/>
    </source>
</evidence>
<dbReference type="Proteomes" id="UP000093561">
    <property type="component" value="Unassembled WGS sequence"/>
</dbReference>